<accession>D7E3K7</accession>
<name>D7E3K7_NOSA0</name>
<keyword evidence="2" id="KW-1185">Reference proteome</keyword>
<dbReference type="HOGENOM" id="CLU_3009801_0_0_3"/>
<sequence length="56" mass="6366">MSKFKIVNLGTNLVPRLTIFLVQAMSPYPLRGFCIDSTDKSGGFYIQRMIAEINLR</sequence>
<proteinExistence type="predicted"/>
<dbReference type="KEGG" id="naz:Aazo_3587"/>
<dbReference type="Proteomes" id="UP000001511">
    <property type="component" value="Chromosome"/>
</dbReference>
<reference evidence="1 2" key="1">
    <citation type="journal article" date="2010" name="PLoS ONE">
        <title>Genome erosion in a nitrogen-fixing vertically transmitted endosymbiotic multicellular cyanobacterium.</title>
        <authorList>
            <person name="Ran L."/>
            <person name="Larsson J."/>
            <person name="Vigil-Stenman T."/>
            <person name="Nylander J.A."/>
            <person name="Ininbergs K."/>
            <person name="Zheng W.W."/>
            <person name="Lapidus A."/>
            <person name="Lowry S."/>
            <person name="Haselkorn R."/>
            <person name="Bergman B."/>
        </authorList>
    </citation>
    <scope>NUCLEOTIDE SEQUENCE [LARGE SCALE GENOMIC DNA]</scope>
    <source>
        <strain evidence="1 2">0708</strain>
    </source>
</reference>
<dbReference type="AlphaFoldDB" id="D7E3K7"/>
<evidence type="ECO:0000313" key="1">
    <source>
        <dbReference type="EMBL" id="ADI65176.1"/>
    </source>
</evidence>
<gene>
    <name evidence="1" type="ordered locus">Aazo_3587</name>
</gene>
<evidence type="ECO:0000313" key="2">
    <source>
        <dbReference type="Proteomes" id="UP000001511"/>
    </source>
</evidence>
<organism evidence="1 2">
    <name type="scientific">Nostoc azollae (strain 0708)</name>
    <name type="common">Anabaena azollae (strain 0708)</name>
    <dbReference type="NCBI Taxonomy" id="551115"/>
    <lineage>
        <taxon>Bacteria</taxon>
        <taxon>Bacillati</taxon>
        <taxon>Cyanobacteriota</taxon>
        <taxon>Cyanophyceae</taxon>
        <taxon>Nostocales</taxon>
        <taxon>Nostocaceae</taxon>
        <taxon>Trichormus</taxon>
    </lineage>
</organism>
<protein>
    <submittedName>
        <fullName evidence="1">Uncharacterized protein</fullName>
    </submittedName>
</protein>
<dbReference type="EMBL" id="CP002059">
    <property type="protein sequence ID" value="ADI65176.1"/>
    <property type="molecule type" value="Genomic_DNA"/>
</dbReference>